<dbReference type="KEGG" id="pbk:Back11_44740"/>
<dbReference type="Proteomes" id="UP000275368">
    <property type="component" value="Chromosome"/>
</dbReference>
<name>A0A3G9JJE3_9BACL</name>
<reference evidence="1 2" key="1">
    <citation type="submission" date="2018-11" db="EMBL/GenBank/DDBJ databases">
        <title>Complete genome sequence of Paenibacillus baekrokdamisoli strain KCTC 33723.</title>
        <authorList>
            <person name="Kang S.W."/>
            <person name="Lee K.C."/>
            <person name="Kim K.K."/>
            <person name="Kim J.S."/>
            <person name="Kim D.S."/>
            <person name="Ko S.H."/>
            <person name="Yang S.H."/>
            <person name="Lee J.S."/>
        </authorList>
    </citation>
    <scope>NUCLEOTIDE SEQUENCE [LARGE SCALE GENOMIC DNA]</scope>
    <source>
        <strain evidence="1 2">KCTC 33723</strain>
    </source>
</reference>
<evidence type="ECO:0000313" key="2">
    <source>
        <dbReference type="Proteomes" id="UP000275368"/>
    </source>
</evidence>
<organism evidence="1 2">
    <name type="scientific">Paenibacillus baekrokdamisoli</name>
    <dbReference type="NCBI Taxonomy" id="1712516"/>
    <lineage>
        <taxon>Bacteria</taxon>
        <taxon>Bacillati</taxon>
        <taxon>Bacillota</taxon>
        <taxon>Bacilli</taxon>
        <taxon>Bacillales</taxon>
        <taxon>Paenibacillaceae</taxon>
        <taxon>Paenibacillus</taxon>
    </lineage>
</organism>
<dbReference type="EMBL" id="AP019308">
    <property type="protein sequence ID" value="BBH23129.1"/>
    <property type="molecule type" value="Genomic_DNA"/>
</dbReference>
<dbReference type="AlphaFoldDB" id="A0A3G9JJE3"/>
<sequence>MGRNKLLESEAVIGCLYDDSYVGAYEVYTVPGSLDRMKFRTLANGFDSFMRVQLRFFRFIIIFNFNPRDGEYGII</sequence>
<accession>A0A3G9JJE3</accession>
<proteinExistence type="predicted"/>
<gene>
    <name evidence="1" type="ORF">Back11_44740</name>
</gene>
<keyword evidence="2" id="KW-1185">Reference proteome</keyword>
<protein>
    <submittedName>
        <fullName evidence="1">Uncharacterized protein</fullName>
    </submittedName>
</protein>
<evidence type="ECO:0000313" key="1">
    <source>
        <dbReference type="EMBL" id="BBH23129.1"/>
    </source>
</evidence>